<keyword evidence="2" id="KW-0812">Transmembrane</keyword>
<evidence type="ECO:0000259" key="3">
    <source>
        <dbReference type="Pfam" id="PF23717"/>
    </source>
</evidence>
<reference evidence="4 5" key="1">
    <citation type="submission" date="2016-06" db="EMBL/GenBank/DDBJ databases">
        <authorList>
            <person name="Sutton G."/>
            <person name="Brinkac L."/>
            <person name="Sanka R."/>
            <person name="Adams M."/>
            <person name="Lau E."/>
            <person name="Garcia-Basteiro A."/>
            <person name="Lopez-Varela E."/>
            <person name="Palencia S."/>
        </authorList>
    </citation>
    <scope>NUCLEOTIDE SEQUENCE [LARGE SCALE GENOMIC DNA]</scope>
    <source>
        <strain evidence="4 5">1211594.5</strain>
    </source>
</reference>
<dbReference type="Proteomes" id="UP000093712">
    <property type="component" value="Unassembled WGS sequence"/>
</dbReference>
<feature type="compositionally biased region" description="Pro residues" evidence="1">
    <location>
        <begin position="402"/>
        <end position="427"/>
    </location>
</feature>
<proteinExistence type="predicted"/>
<feature type="region of interest" description="Disordered" evidence="1">
    <location>
        <begin position="353"/>
        <end position="427"/>
    </location>
</feature>
<dbReference type="InterPro" id="IPR055583">
    <property type="entry name" value="DUF7159"/>
</dbReference>
<gene>
    <name evidence="4" type="ORF">A5649_11720</name>
</gene>
<feature type="compositionally biased region" description="Pro residues" evidence="1">
    <location>
        <begin position="370"/>
        <end position="390"/>
    </location>
</feature>
<sequence length="605" mass="59772">MDIVLGVSMAPPSVRMVLVEGERAGGVTVDEDGFEVDADEMAFPDQVVSAILGTQESARESGYRLASTGVTVANQLQAGQLRDALAGHRVENVMLVSAFLAAAALAQTVGGSVGYERTALMFVEPEGATLAVVDSSDGSIAEVQRVALPSDDAAAMGALTRLAAEAGRLSSRPDGLFVVGSGVNVGMVKPELDAASAIPVSVPEEPETALARGAALASAHAPLFDSSTSALAWARDPGTGVIDPDLVALGYAYQADYDATIGEYALAYSAVSDDSTDSGYLNLVAADGYDGTVIEDDNGYAPSSGAHQFDESEPARRRRPFLLAGSGLAAFFVVGVSSLVVALAVSIRPTAADRPPPTGHIVVPTQQAPAPAPVPEAAPPPAPAPPPAAPPVTEVPVARPVPAAPAPAPAAPAPAPAAPAPAPAAPAPAPVAPVPIPIPVPIQVPAPVEAPAPAAPVPAPPPIQQPELPPIFRPPSNNGGNPSWLPGNNNGGGNKGGNPSWLPDNDGGGKKGGNPSWLPDNDGGGKKGGNPSWLPDNDGGGKKGGNPSPWLPGVGSNGGGGNPWFPGLGGGGGGKGNGGGSWFPGLGGGGGGGHGGGGGKGGWPF</sequence>
<evidence type="ECO:0000256" key="1">
    <source>
        <dbReference type="SAM" id="MobiDB-lite"/>
    </source>
</evidence>
<keyword evidence="2" id="KW-0472">Membrane</keyword>
<dbReference type="AlphaFoldDB" id="A0AA91IWE2"/>
<name>A0AA91IWE2_9MYCO</name>
<feature type="transmembrane region" description="Helical" evidence="2">
    <location>
        <begin position="321"/>
        <end position="347"/>
    </location>
</feature>
<feature type="domain" description="DUF7159" evidence="3">
    <location>
        <begin position="2"/>
        <end position="228"/>
    </location>
</feature>
<accession>A0AA91IWE2</accession>
<evidence type="ECO:0000313" key="5">
    <source>
        <dbReference type="Proteomes" id="UP000093712"/>
    </source>
</evidence>
<evidence type="ECO:0000256" key="2">
    <source>
        <dbReference type="SAM" id="Phobius"/>
    </source>
</evidence>
<comment type="caution">
    <text evidence="4">The sequence shown here is derived from an EMBL/GenBank/DDBJ whole genome shotgun (WGS) entry which is preliminary data.</text>
</comment>
<protein>
    <recommendedName>
        <fullName evidence="3">DUF7159 domain-containing protein</fullName>
    </recommendedName>
</protein>
<dbReference type="Pfam" id="PF23717">
    <property type="entry name" value="DUF7159"/>
    <property type="match status" value="1"/>
</dbReference>
<organism evidence="4 5">
    <name type="scientific">Mycolicibacter heraklionensis</name>
    <dbReference type="NCBI Taxonomy" id="512402"/>
    <lineage>
        <taxon>Bacteria</taxon>
        <taxon>Bacillati</taxon>
        <taxon>Actinomycetota</taxon>
        <taxon>Actinomycetes</taxon>
        <taxon>Mycobacteriales</taxon>
        <taxon>Mycobacteriaceae</taxon>
        <taxon>Mycolicibacter</taxon>
    </lineage>
</organism>
<keyword evidence="2" id="KW-1133">Transmembrane helix</keyword>
<dbReference type="EMBL" id="LZME01000148">
    <property type="protein sequence ID" value="OBK81121.1"/>
    <property type="molecule type" value="Genomic_DNA"/>
</dbReference>
<feature type="compositionally biased region" description="Low complexity" evidence="1">
    <location>
        <begin position="391"/>
        <end position="401"/>
    </location>
</feature>
<evidence type="ECO:0000313" key="4">
    <source>
        <dbReference type="EMBL" id="OBK81121.1"/>
    </source>
</evidence>
<feature type="compositionally biased region" description="Pro residues" evidence="1">
    <location>
        <begin position="453"/>
        <end position="473"/>
    </location>
</feature>
<feature type="compositionally biased region" description="Low complexity" evidence="1">
    <location>
        <begin position="545"/>
        <end position="554"/>
    </location>
</feature>
<feature type="region of interest" description="Disordered" evidence="1">
    <location>
        <begin position="453"/>
        <end position="605"/>
    </location>
</feature>
<feature type="region of interest" description="Disordered" evidence="1">
    <location>
        <begin position="295"/>
        <end position="314"/>
    </location>
</feature>
<feature type="compositionally biased region" description="Gly residues" evidence="1">
    <location>
        <begin position="555"/>
        <end position="605"/>
    </location>
</feature>
<feature type="compositionally biased region" description="Low complexity" evidence="1">
    <location>
        <begin position="474"/>
        <end position="488"/>
    </location>
</feature>